<dbReference type="Pfam" id="PF08729">
    <property type="entry name" value="HUN"/>
    <property type="match status" value="1"/>
</dbReference>
<accession>A0A485KQD0</accession>
<evidence type="ECO:0000259" key="2">
    <source>
        <dbReference type="Pfam" id="PF08729"/>
    </source>
</evidence>
<feature type="region of interest" description="Disordered" evidence="1">
    <location>
        <begin position="176"/>
        <end position="203"/>
    </location>
</feature>
<organism evidence="4 5">
    <name type="scientific">Aphanomyces stellatus</name>
    <dbReference type="NCBI Taxonomy" id="120398"/>
    <lineage>
        <taxon>Eukaryota</taxon>
        <taxon>Sar</taxon>
        <taxon>Stramenopiles</taxon>
        <taxon>Oomycota</taxon>
        <taxon>Saprolegniomycetes</taxon>
        <taxon>Saprolegniales</taxon>
        <taxon>Verrucalvaceae</taxon>
        <taxon>Aphanomyces</taxon>
    </lineage>
</organism>
<name>A0A485KQD0_9STRA</name>
<feature type="domain" description="Hpc2-related" evidence="2">
    <location>
        <begin position="121"/>
        <end position="168"/>
    </location>
</feature>
<dbReference type="OrthoDB" id="68076at2759"/>
<keyword evidence="5" id="KW-1185">Reference proteome</keyword>
<feature type="region of interest" description="Disordered" evidence="1">
    <location>
        <begin position="24"/>
        <end position="92"/>
    </location>
</feature>
<feature type="compositionally biased region" description="Low complexity" evidence="1">
    <location>
        <begin position="438"/>
        <end position="476"/>
    </location>
</feature>
<protein>
    <submittedName>
        <fullName evidence="4">Aste57867_10243 protein</fullName>
    </submittedName>
</protein>
<dbReference type="InterPro" id="IPR014840">
    <property type="entry name" value="HRD"/>
</dbReference>
<evidence type="ECO:0000313" key="3">
    <source>
        <dbReference type="EMBL" id="KAF0699191.1"/>
    </source>
</evidence>
<feature type="compositionally biased region" description="Basic and acidic residues" evidence="1">
    <location>
        <begin position="32"/>
        <end position="44"/>
    </location>
</feature>
<proteinExistence type="predicted"/>
<dbReference type="AlphaFoldDB" id="A0A485KQD0"/>
<dbReference type="EMBL" id="VJMH01005193">
    <property type="protein sequence ID" value="KAF0699191.1"/>
    <property type="molecule type" value="Genomic_DNA"/>
</dbReference>
<evidence type="ECO:0000313" key="4">
    <source>
        <dbReference type="EMBL" id="VFT87118.1"/>
    </source>
</evidence>
<gene>
    <name evidence="4" type="primary">Aste57867_10243</name>
    <name evidence="3" type="ORF">As57867_010204</name>
    <name evidence="4" type="ORF">ASTE57867_10243</name>
</gene>
<evidence type="ECO:0000313" key="5">
    <source>
        <dbReference type="Proteomes" id="UP000332933"/>
    </source>
</evidence>
<dbReference type="Proteomes" id="UP000332933">
    <property type="component" value="Unassembled WGS sequence"/>
</dbReference>
<feature type="region of interest" description="Disordered" evidence="1">
    <location>
        <begin position="425"/>
        <end position="493"/>
    </location>
</feature>
<dbReference type="EMBL" id="CAADRA010005214">
    <property type="protein sequence ID" value="VFT87118.1"/>
    <property type="molecule type" value="Genomic_DNA"/>
</dbReference>
<evidence type="ECO:0000256" key="1">
    <source>
        <dbReference type="SAM" id="MobiDB-lite"/>
    </source>
</evidence>
<reference evidence="4 5" key="1">
    <citation type="submission" date="2019-03" db="EMBL/GenBank/DDBJ databases">
        <authorList>
            <person name="Gaulin E."/>
            <person name="Dumas B."/>
        </authorList>
    </citation>
    <scope>NUCLEOTIDE SEQUENCE [LARGE SCALE GENOMIC DNA]</scope>
    <source>
        <strain evidence="4">CBS 568.67</strain>
    </source>
</reference>
<feature type="compositionally biased region" description="Acidic residues" evidence="1">
    <location>
        <begin position="182"/>
        <end position="192"/>
    </location>
</feature>
<reference evidence="3" key="2">
    <citation type="submission" date="2019-06" db="EMBL/GenBank/DDBJ databases">
        <title>Genomics analysis of Aphanomyces spp. identifies a new class of oomycete effector associated with host adaptation.</title>
        <authorList>
            <person name="Gaulin E."/>
        </authorList>
    </citation>
    <scope>NUCLEOTIDE SEQUENCE</scope>
    <source>
        <strain evidence="3">CBS 578.67</strain>
    </source>
</reference>
<sequence>MRIRFEVSLESTGEIDFKALTATLQPPAPPQMEEHHAAEHKQCDENDGDPNVVDLTEDDPVVPAHRGPAAAAAADPVDPVPPAPLASGPQTTRGRFNIIEHLEQRYGKGGVLDIKSKPASRKQADADDLYDSDDSFIDDSDLHESIENTYFQTQVKTKHSGFFVNAGENIETVKDATKAAADEPEDAIESENESPKKKGKRSLHEDMYMDDDWQPGPEVDAVVSKLKQTAADFFSHTPAPKMWPPALDEGLREVDKLVVSTHPQRWRVNGYMANLMTFLPYTKTMLRARMVMLEARDNASEAKQKIDEHLVTLQTHMAPHATKLESGEWTSDIAKEAIMADLQIAIAIYMSLTALDDWVTKENEYRPLLKQEDKKLLEEADTIVLSTQKERNRLYSKILTSLPPRLNGTIDLAGLRELFKIGRKGCGHKANTPHTTPVTKKAGAASAKKTVTKTPKTPKTKESPAGSAASTTAPSTDKPPPTKKAAKPLKSRRFETCPIWSASDFVDAKS</sequence>
<feature type="compositionally biased region" description="Low complexity" evidence="1">
    <location>
        <begin position="61"/>
        <end position="77"/>
    </location>
</feature>